<dbReference type="RefSeq" id="WP_013851440.1">
    <property type="nucleotide sequence ID" value="NZ_PKIB01000005.1"/>
</dbReference>
<dbReference type="SFLD" id="SFLDG01140">
    <property type="entry name" value="C2.B:_Phosphomannomutase_and_P"/>
    <property type="match status" value="1"/>
</dbReference>
<dbReference type="PANTHER" id="PTHR10000:SF8">
    <property type="entry name" value="HAD SUPERFAMILY HYDROLASE-LIKE, TYPE 3"/>
    <property type="match status" value="1"/>
</dbReference>
<dbReference type="GO" id="GO:0016791">
    <property type="term" value="F:phosphatase activity"/>
    <property type="evidence" value="ECO:0007669"/>
    <property type="project" value="TreeGrafter"/>
</dbReference>
<dbReference type="EMBL" id="PKIB01000005">
    <property type="protein sequence ID" value="PLA53716.1"/>
    <property type="molecule type" value="Genomic_DNA"/>
</dbReference>
<keyword evidence="1" id="KW-0378">Hydrolase</keyword>
<dbReference type="GO" id="GO:0005829">
    <property type="term" value="C:cytosol"/>
    <property type="evidence" value="ECO:0007669"/>
    <property type="project" value="TreeGrafter"/>
</dbReference>
<dbReference type="InterPro" id="IPR023214">
    <property type="entry name" value="HAD_sf"/>
</dbReference>
<comment type="caution">
    <text evidence="1">The sequence shown here is derived from an EMBL/GenBank/DDBJ whole genome shotgun (WGS) entry which is preliminary data.</text>
</comment>
<evidence type="ECO:0000313" key="1">
    <source>
        <dbReference type="EMBL" id="PLA53716.1"/>
    </source>
</evidence>
<sequence>MTKSLIIMDIDGTLTNSEKKITPKTKEALLAAQEQGARLILASGRPVSGMQDFAKELAMDKHHGLLVAYNGAVVVDCESGDILFNQTMTVEEGQAVLEHVKQFDVIPMISKGDYMYVNDVYNNMIHWEKKNLDINIIEYESRGGKYLLAEKRDLAAFADFPLNKILLAGSSDYLATHYKEIAAPFEGKLSSMFTADFYYEFTAQGIDKAKALDTVLAPLGYQPEDMIAFGDGQNDASMLTYSGTAVAMANAVQELKDIADIITLSNDEDGIAETLRDYFTI</sequence>
<dbReference type="Proteomes" id="UP000235073">
    <property type="component" value="Unassembled WGS sequence"/>
</dbReference>
<dbReference type="Gene3D" id="3.30.1240.10">
    <property type="match status" value="1"/>
</dbReference>
<dbReference type="InterPro" id="IPR006379">
    <property type="entry name" value="HAD-SF_hydro_IIB"/>
</dbReference>
<dbReference type="InterPro" id="IPR000150">
    <property type="entry name" value="Cof"/>
</dbReference>
<dbReference type="AlphaFoldDB" id="A0A2I1YFV0"/>
<dbReference type="Pfam" id="PF08282">
    <property type="entry name" value="Hydrolase_3"/>
    <property type="match status" value="1"/>
</dbReference>
<dbReference type="SUPFAM" id="SSF56784">
    <property type="entry name" value="HAD-like"/>
    <property type="match status" value="1"/>
</dbReference>
<dbReference type="GeneID" id="64018020"/>
<dbReference type="GO" id="GO:0000287">
    <property type="term" value="F:magnesium ion binding"/>
    <property type="evidence" value="ECO:0007669"/>
    <property type="project" value="TreeGrafter"/>
</dbReference>
<dbReference type="SFLD" id="SFLDG01144">
    <property type="entry name" value="C2.B.4:_PGP_Like"/>
    <property type="match status" value="1"/>
</dbReference>
<accession>A0A2I1YFV0</accession>
<gene>
    <name evidence="1" type="ORF">CYK21_06905</name>
</gene>
<evidence type="ECO:0000313" key="2">
    <source>
        <dbReference type="Proteomes" id="UP000235073"/>
    </source>
</evidence>
<dbReference type="Gene3D" id="3.40.50.1000">
    <property type="entry name" value="HAD superfamily/HAD-like"/>
    <property type="match status" value="1"/>
</dbReference>
<dbReference type="NCBIfam" id="TIGR00099">
    <property type="entry name" value="Cof-subfamily"/>
    <property type="match status" value="1"/>
</dbReference>
<dbReference type="SFLD" id="SFLDS00003">
    <property type="entry name" value="Haloacid_Dehalogenase"/>
    <property type="match status" value="1"/>
</dbReference>
<dbReference type="PANTHER" id="PTHR10000">
    <property type="entry name" value="PHOSPHOSERINE PHOSPHATASE"/>
    <property type="match status" value="1"/>
</dbReference>
<organism evidence="1 2">
    <name type="scientific">Streptococcus macedonicus</name>
    <name type="common">Streptococcus gallolyticus macedonicus</name>
    <dbReference type="NCBI Taxonomy" id="59310"/>
    <lineage>
        <taxon>Bacteria</taxon>
        <taxon>Bacillati</taxon>
        <taxon>Bacillota</taxon>
        <taxon>Bacilli</taxon>
        <taxon>Lactobacillales</taxon>
        <taxon>Streptococcaceae</taxon>
        <taxon>Streptococcus</taxon>
    </lineage>
</organism>
<proteinExistence type="predicted"/>
<dbReference type="InterPro" id="IPR036412">
    <property type="entry name" value="HAD-like_sf"/>
</dbReference>
<reference evidence="1 2" key="1">
    <citation type="submission" date="2017-12" db="EMBL/GenBank/DDBJ databases">
        <title>Phylogenetic diversity of female urinary microbiome.</title>
        <authorList>
            <person name="Thomas-White K."/>
            <person name="Wolfe A.J."/>
        </authorList>
    </citation>
    <scope>NUCLEOTIDE SEQUENCE [LARGE SCALE GENOMIC DNA]</scope>
    <source>
        <strain evidence="1 2">UMB0733</strain>
    </source>
</reference>
<protein>
    <submittedName>
        <fullName evidence="1">Cof-type HAD-IIB family hydrolase</fullName>
    </submittedName>
</protein>
<dbReference type="NCBIfam" id="TIGR01484">
    <property type="entry name" value="HAD-SF-IIB"/>
    <property type="match status" value="1"/>
</dbReference>
<dbReference type="CDD" id="cd07516">
    <property type="entry name" value="HAD_Pase"/>
    <property type="match status" value="1"/>
</dbReference>
<name>A0A2I1YFV0_STRMC</name>